<dbReference type="AlphaFoldDB" id="A0A9D4G5K7"/>
<reference evidence="2" key="1">
    <citation type="journal article" date="2019" name="bioRxiv">
        <title>The Genome of the Zebra Mussel, Dreissena polymorpha: A Resource for Invasive Species Research.</title>
        <authorList>
            <person name="McCartney M.A."/>
            <person name="Auch B."/>
            <person name="Kono T."/>
            <person name="Mallez S."/>
            <person name="Zhang Y."/>
            <person name="Obille A."/>
            <person name="Becker A."/>
            <person name="Abrahante J.E."/>
            <person name="Garbe J."/>
            <person name="Badalamenti J.P."/>
            <person name="Herman A."/>
            <person name="Mangelson H."/>
            <person name="Liachko I."/>
            <person name="Sullivan S."/>
            <person name="Sone E.D."/>
            <person name="Koren S."/>
            <person name="Silverstein K.A.T."/>
            <person name="Beckman K.B."/>
            <person name="Gohl D.M."/>
        </authorList>
    </citation>
    <scope>NUCLEOTIDE SEQUENCE</scope>
    <source>
        <strain evidence="2">Duluth1</strain>
        <tissue evidence="2">Whole animal</tissue>
    </source>
</reference>
<reference evidence="2" key="2">
    <citation type="submission" date="2020-11" db="EMBL/GenBank/DDBJ databases">
        <authorList>
            <person name="McCartney M.A."/>
            <person name="Auch B."/>
            <person name="Kono T."/>
            <person name="Mallez S."/>
            <person name="Becker A."/>
            <person name="Gohl D.M."/>
            <person name="Silverstein K.A.T."/>
            <person name="Koren S."/>
            <person name="Bechman K.B."/>
            <person name="Herman A."/>
            <person name="Abrahante J.E."/>
            <person name="Garbe J."/>
        </authorList>
    </citation>
    <scope>NUCLEOTIDE SEQUENCE</scope>
    <source>
        <strain evidence="2">Duluth1</strain>
        <tissue evidence="2">Whole animal</tissue>
    </source>
</reference>
<feature type="compositionally biased region" description="Polar residues" evidence="1">
    <location>
        <begin position="136"/>
        <end position="146"/>
    </location>
</feature>
<gene>
    <name evidence="2" type="ORF">DPMN_137607</name>
</gene>
<evidence type="ECO:0000313" key="2">
    <source>
        <dbReference type="EMBL" id="KAH3809246.1"/>
    </source>
</evidence>
<feature type="region of interest" description="Disordered" evidence="1">
    <location>
        <begin position="194"/>
        <end position="216"/>
    </location>
</feature>
<proteinExistence type="predicted"/>
<protein>
    <submittedName>
        <fullName evidence="2">Uncharacterized protein</fullName>
    </submittedName>
</protein>
<keyword evidence="3" id="KW-1185">Reference proteome</keyword>
<name>A0A9D4G5K7_DREPO</name>
<evidence type="ECO:0000256" key="1">
    <source>
        <dbReference type="SAM" id="MobiDB-lite"/>
    </source>
</evidence>
<sequence>MSFSIWNTSNKLFLDEPEFRNVASTTSEELRHNIRCPTGISQPSHIASESKKATCTLHGSNIAQSSVLISSTSKMSTRSLPVSVINAPVFVPKFTTARVPEVTAPLTTRDLFHVTRTTTNQSTSGARDAPTFDVFTTSQRTTSGHDTGSLEERRPTASRACDRANWEFPRPMVTSGTILVPVTSLTQTSPLLLDNHASDEAPRATPGDSENQRKKL</sequence>
<evidence type="ECO:0000313" key="3">
    <source>
        <dbReference type="Proteomes" id="UP000828390"/>
    </source>
</evidence>
<dbReference type="Proteomes" id="UP000828390">
    <property type="component" value="Unassembled WGS sequence"/>
</dbReference>
<dbReference type="EMBL" id="JAIWYP010000006">
    <property type="protein sequence ID" value="KAH3809246.1"/>
    <property type="molecule type" value="Genomic_DNA"/>
</dbReference>
<organism evidence="2 3">
    <name type="scientific">Dreissena polymorpha</name>
    <name type="common">Zebra mussel</name>
    <name type="synonym">Mytilus polymorpha</name>
    <dbReference type="NCBI Taxonomy" id="45954"/>
    <lineage>
        <taxon>Eukaryota</taxon>
        <taxon>Metazoa</taxon>
        <taxon>Spiralia</taxon>
        <taxon>Lophotrochozoa</taxon>
        <taxon>Mollusca</taxon>
        <taxon>Bivalvia</taxon>
        <taxon>Autobranchia</taxon>
        <taxon>Heteroconchia</taxon>
        <taxon>Euheterodonta</taxon>
        <taxon>Imparidentia</taxon>
        <taxon>Neoheterodontei</taxon>
        <taxon>Myida</taxon>
        <taxon>Dreissenoidea</taxon>
        <taxon>Dreissenidae</taxon>
        <taxon>Dreissena</taxon>
    </lineage>
</organism>
<feature type="region of interest" description="Disordered" evidence="1">
    <location>
        <begin position="136"/>
        <end position="161"/>
    </location>
</feature>
<feature type="compositionally biased region" description="Basic and acidic residues" evidence="1">
    <location>
        <begin position="148"/>
        <end position="161"/>
    </location>
</feature>
<comment type="caution">
    <text evidence="2">The sequence shown here is derived from an EMBL/GenBank/DDBJ whole genome shotgun (WGS) entry which is preliminary data.</text>
</comment>
<accession>A0A9D4G5K7</accession>